<comment type="similarity">
    <text evidence="2">Belongs to the YajC family.</text>
</comment>
<dbReference type="PANTHER" id="PTHR33909:SF1">
    <property type="entry name" value="SEC TRANSLOCON ACCESSORY COMPLEX SUBUNIT YAJC"/>
    <property type="match status" value="1"/>
</dbReference>
<keyword evidence="6 11" id="KW-0812">Transmembrane</keyword>
<dbReference type="Proteomes" id="UP000738126">
    <property type="component" value="Unassembled WGS sequence"/>
</dbReference>
<evidence type="ECO:0000256" key="4">
    <source>
        <dbReference type="ARBA" id="ARBA00022448"/>
    </source>
</evidence>
<sequence>MDFFISSAWAQAQQPQQPNVWFSVLLLVGMVALFYFLLIRPQTKRAKEHREMVEGLSQGDEVVTNGGLLGRVTAVGDTFATLELGSGVQVRVQKNAVANVMPKGTLKEQEKKGQ</sequence>
<comment type="caution">
    <text evidence="12">The sequence shown here is derived from an EMBL/GenBank/DDBJ whole genome shotgun (WGS) entry which is preliminary data.</text>
</comment>
<evidence type="ECO:0000256" key="6">
    <source>
        <dbReference type="ARBA" id="ARBA00022692"/>
    </source>
</evidence>
<reference evidence="12 13" key="1">
    <citation type="journal article" date="2020" name="Microorganisms">
        <title>Osmotic Adaptation and Compatible Solute Biosynthesis of Phototrophic Bacteria as Revealed from Genome Analyses.</title>
        <authorList>
            <person name="Imhoff J.F."/>
            <person name="Rahn T."/>
            <person name="Kunzel S."/>
            <person name="Keller A."/>
            <person name="Neulinger S.C."/>
        </authorList>
    </citation>
    <scope>NUCLEOTIDE SEQUENCE [LARGE SCALE GENOMIC DNA]</scope>
    <source>
        <strain evidence="12 13">DSM 15116</strain>
    </source>
</reference>
<evidence type="ECO:0000256" key="1">
    <source>
        <dbReference type="ARBA" id="ARBA00004162"/>
    </source>
</evidence>
<keyword evidence="4" id="KW-0813">Transport</keyword>
<dbReference type="PANTHER" id="PTHR33909">
    <property type="entry name" value="SEC TRANSLOCON ACCESSORY COMPLEX SUBUNIT YAJC"/>
    <property type="match status" value="1"/>
</dbReference>
<evidence type="ECO:0000313" key="13">
    <source>
        <dbReference type="Proteomes" id="UP000738126"/>
    </source>
</evidence>
<keyword evidence="7" id="KW-0653">Protein transport</keyword>
<keyword evidence="5" id="KW-1003">Cell membrane</keyword>
<evidence type="ECO:0000256" key="9">
    <source>
        <dbReference type="ARBA" id="ARBA00023010"/>
    </source>
</evidence>
<dbReference type="SMART" id="SM01323">
    <property type="entry name" value="YajC"/>
    <property type="match status" value="1"/>
</dbReference>
<feature type="transmembrane region" description="Helical" evidence="11">
    <location>
        <begin position="20"/>
        <end position="39"/>
    </location>
</feature>
<protein>
    <recommendedName>
        <fullName evidence="3">Sec translocon accessory complex subunit YajC</fullName>
    </recommendedName>
</protein>
<dbReference type="InterPro" id="IPR003849">
    <property type="entry name" value="Preprotein_translocase_YajC"/>
</dbReference>
<accession>A0ABS1E3V7</accession>
<proteinExistence type="inferred from homology"/>
<dbReference type="Pfam" id="PF02699">
    <property type="entry name" value="YajC"/>
    <property type="match status" value="1"/>
</dbReference>
<keyword evidence="13" id="KW-1185">Reference proteome</keyword>
<dbReference type="NCBIfam" id="TIGR00739">
    <property type="entry name" value="yajC"/>
    <property type="match status" value="1"/>
</dbReference>
<keyword evidence="8 11" id="KW-1133">Transmembrane helix</keyword>
<dbReference type="PRINTS" id="PR01853">
    <property type="entry name" value="YAJCTRNLCASE"/>
</dbReference>
<comment type="subcellular location">
    <subcellularLocation>
        <location evidence="1">Cell membrane</location>
        <topology evidence="1">Single-pass membrane protein</topology>
    </subcellularLocation>
</comment>
<evidence type="ECO:0000256" key="2">
    <source>
        <dbReference type="ARBA" id="ARBA00006742"/>
    </source>
</evidence>
<evidence type="ECO:0000256" key="5">
    <source>
        <dbReference type="ARBA" id="ARBA00022475"/>
    </source>
</evidence>
<evidence type="ECO:0000256" key="10">
    <source>
        <dbReference type="ARBA" id="ARBA00023136"/>
    </source>
</evidence>
<keyword evidence="10 11" id="KW-0472">Membrane</keyword>
<evidence type="ECO:0000256" key="7">
    <source>
        <dbReference type="ARBA" id="ARBA00022927"/>
    </source>
</evidence>
<dbReference type="RefSeq" id="WP_200257546.1">
    <property type="nucleotide sequence ID" value="NZ_NRSH01000041.1"/>
</dbReference>
<evidence type="ECO:0000256" key="11">
    <source>
        <dbReference type="SAM" id="Phobius"/>
    </source>
</evidence>
<gene>
    <name evidence="12" type="primary">yajC</name>
    <name evidence="12" type="ORF">CKO13_05095</name>
</gene>
<keyword evidence="9" id="KW-0811">Translocation</keyword>
<name>A0ABS1E3V7_9GAMM</name>
<dbReference type="EMBL" id="NRSH01000041">
    <property type="protein sequence ID" value="MBK1726408.1"/>
    <property type="molecule type" value="Genomic_DNA"/>
</dbReference>
<evidence type="ECO:0000256" key="8">
    <source>
        <dbReference type="ARBA" id="ARBA00022989"/>
    </source>
</evidence>
<organism evidence="12 13">
    <name type="scientific">Halorhodospira neutriphila</name>
    <dbReference type="NCBI Taxonomy" id="168379"/>
    <lineage>
        <taxon>Bacteria</taxon>
        <taxon>Pseudomonadati</taxon>
        <taxon>Pseudomonadota</taxon>
        <taxon>Gammaproteobacteria</taxon>
        <taxon>Chromatiales</taxon>
        <taxon>Ectothiorhodospiraceae</taxon>
        <taxon>Halorhodospira</taxon>
    </lineage>
</organism>
<evidence type="ECO:0000313" key="12">
    <source>
        <dbReference type="EMBL" id="MBK1726408.1"/>
    </source>
</evidence>
<evidence type="ECO:0000256" key="3">
    <source>
        <dbReference type="ARBA" id="ARBA00014962"/>
    </source>
</evidence>